<evidence type="ECO:0000256" key="1">
    <source>
        <dbReference type="SAM" id="Phobius"/>
    </source>
</evidence>
<feature type="transmembrane region" description="Helical" evidence="1">
    <location>
        <begin position="7"/>
        <end position="25"/>
    </location>
</feature>
<proteinExistence type="predicted"/>
<protein>
    <submittedName>
        <fullName evidence="2">DUF2177 family protein</fullName>
    </submittedName>
</protein>
<evidence type="ECO:0000313" key="2">
    <source>
        <dbReference type="EMBL" id="MQY46604.1"/>
    </source>
</evidence>
<name>A0A6A8A7D9_9HYPH</name>
<dbReference type="EMBL" id="WIXI01000041">
    <property type="protein sequence ID" value="MQY46604.1"/>
    <property type="molecule type" value="Genomic_DNA"/>
</dbReference>
<dbReference type="InterPro" id="IPR018687">
    <property type="entry name" value="DUF2177_membr"/>
</dbReference>
<dbReference type="Pfam" id="PF09945">
    <property type="entry name" value="DUF2177"/>
    <property type="match status" value="1"/>
</dbReference>
<dbReference type="RefSeq" id="WP_153354092.1">
    <property type="nucleotide sequence ID" value="NZ_WIXI01000041.1"/>
</dbReference>
<dbReference type="AlphaFoldDB" id="A0A6A8A7D9"/>
<evidence type="ECO:0000313" key="3">
    <source>
        <dbReference type="Proteomes" id="UP000435138"/>
    </source>
</evidence>
<keyword evidence="1" id="KW-1133">Transmembrane helix</keyword>
<sequence length="133" mass="14149">MKTLGIVYAGTLLSFLLIDAVWLGLIAKNFYRDQLGDLMLPSPNFAVAAIFYLFFAAAIVVLAVRPGLEVGSLWTTIGYGALLGLAAYGTYDMTNLSTLKGWPVTLSIVDMVWGTVLTAAASACGYAAVRQFG</sequence>
<feature type="transmembrane region" description="Helical" evidence="1">
    <location>
        <begin position="45"/>
        <end position="64"/>
    </location>
</feature>
<keyword evidence="3" id="KW-1185">Reference proteome</keyword>
<keyword evidence="1" id="KW-0472">Membrane</keyword>
<dbReference type="Proteomes" id="UP000435138">
    <property type="component" value="Unassembled WGS sequence"/>
</dbReference>
<gene>
    <name evidence="2" type="ORF">GAO09_11170</name>
</gene>
<feature type="transmembrane region" description="Helical" evidence="1">
    <location>
        <begin position="71"/>
        <end position="91"/>
    </location>
</feature>
<comment type="caution">
    <text evidence="2">The sequence shown here is derived from an EMBL/GenBank/DDBJ whole genome shotgun (WGS) entry which is preliminary data.</text>
</comment>
<reference evidence="2 3" key="1">
    <citation type="submission" date="2019-11" db="EMBL/GenBank/DDBJ databases">
        <title>Genome analysis of Rhizobacterium cereale a novel genus and species isolated from maize roots in North Spain.</title>
        <authorList>
            <person name="Menendez E."/>
            <person name="Flores-Felix J.D."/>
            <person name="Ramirez-Bahena M.-H."/>
            <person name="Igual J.M."/>
            <person name="Garcia-Fraile P."/>
            <person name="Peix A."/>
            <person name="Velazquez E."/>
        </authorList>
    </citation>
    <scope>NUCLEOTIDE SEQUENCE [LARGE SCALE GENOMIC DNA]</scope>
    <source>
        <strain evidence="2 3">RZME27</strain>
    </source>
</reference>
<organism evidence="2 3">
    <name type="scientific">Endobacterium cereale</name>
    <dbReference type="NCBI Taxonomy" id="2663029"/>
    <lineage>
        <taxon>Bacteria</taxon>
        <taxon>Pseudomonadati</taxon>
        <taxon>Pseudomonadota</taxon>
        <taxon>Alphaproteobacteria</taxon>
        <taxon>Hyphomicrobiales</taxon>
        <taxon>Rhizobiaceae</taxon>
        <taxon>Endobacterium</taxon>
    </lineage>
</organism>
<keyword evidence="1" id="KW-0812">Transmembrane</keyword>
<feature type="transmembrane region" description="Helical" evidence="1">
    <location>
        <begin position="111"/>
        <end position="129"/>
    </location>
</feature>
<accession>A0A6A8A7D9</accession>